<evidence type="ECO:0000256" key="5">
    <source>
        <dbReference type="ARBA" id="ARBA00022989"/>
    </source>
</evidence>
<dbReference type="Pfam" id="PF02080">
    <property type="entry name" value="TrkA_C"/>
    <property type="match status" value="1"/>
</dbReference>
<reference evidence="9 10" key="1">
    <citation type="journal article" date="2013" name="Genome Announc.">
        <title>Draft Genome Sequence of Desulfotignum phosphitoxidans DSM 13687 Strain FiPS-3.</title>
        <authorList>
            <person name="Poehlein A."/>
            <person name="Daniel R."/>
            <person name="Simeonova D.D."/>
        </authorList>
    </citation>
    <scope>NUCLEOTIDE SEQUENCE [LARGE SCALE GENOMIC DNA]</scope>
    <source>
        <strain evidence="9 10">DSM 13687</strain>
    </source>
</reference>
<feature type="transmembrane region" description="Helical" evidence="7">
    <location>
        <begin position="193"/>
        <end position="218"/>
    </location>
</feature>
<dbReference type="AlphaFoldDB" id="S0FZK5"/>
<dbReference type="GO" id="GO:0006813">
    <property type="term" value="P:potassium ion transport"/>
    <property type="evidence" value="ECO:0007669"/>
    <property type="project" value="InterPro"/>
</dbReference>
<keyword evidence="3 7" id="KW-0812">Transmembrane</keyword>
<keyword evidence="4" id="KW-0677">Repeat</keyword>
<feature type="transmembrane region" description="Helical" evidence="7">
    <location>
        <begin position="61"/>
        <end position="82"/>
    </location>
</feature>
<dbReference type="PANTHER" id="PTHR43652:SF2">
    <property type="entry name" value="BASIC AMINO ACID ANTIPORTER YFCC-RELATED"/>
    <property type="match status" value="1"/>
</dbReference>
<gene>
    <name evidence="9" type="ORF">Dpo_16c00500</name>
</gene>
<evidence type="ECO:0000256" key="7">
    <source>
        <dbReference type="SAM" id="Phobius"/>
    </source>
</evidence>
<sequence>MPADLLTFLSPGMTWNMLVVYGFLIGVILLFAFDLVRVDMVGLLVMVLLPLSGLVTPGQAISGLSSNAVVSIIAVMIIGHGLDKTGVMNQVAAQIIKLSGKSRNRMMTLVAGTVAVISGFMQNIGAAALFLPAVNRMCRQLNVPISQVLIPMGYAAVIGGCITLVGSSPLILLNDLAGSWWHANPELVAHQPYSPFSLFFVAPMGIALVVAALVYFIFLGRWVLPRSEPMADACNLLNHDLECTYGREVSKVFELAVPGNFFTRRLEELELRPKYHATVVCISKRNGRYRVTEPGRADVIEPFDVIGIVANEEHARNLADDLGWTLRSELNDLSGVLSMDNAGITEAIVTPRSELVGKTFHEYGFRKKLRVNPLALYRQNQLILENISEIKIQPGDAVLLHGEWEKLHLLKQKPILAFTEHLKGEILYPENALRALSCLVLALVLALGFNIQLSISLLAGAVGMVLTRVMTLDQAYRSVDWMTVFLLAGLIPLGIAFENTGAAGFLATSLTHMLHDFLTPVTLFLLVGALTSAFTLFVSNIGATVLMIPLAMNMAVQCQADPRMAAMLVAIAASNTFILPTHQVNALIMRPGGYRVKDYVRAGTGMTLIFMAVVMIMFWAVYGMAA</sequence>
<feature type="transmembrane region" description="Helical" evidence="7">
    <location>
        <begin position="109"/>
        <end position="131"/>
    </location>
</feature>
<evidence type="ECO:0000313" key="9">
    <source>
        <dbReference type="EMBL" id="EMS77397.1"/>
    </source>
</evidence>
<organism evidence="9 10">
    <name type="scientific">Desulfotignum phosphitoxidans DSM 13687</name>
    <dbReference type="NCBI Taxonomy" id="1286635"/>
    <lineage>
        <taxon>Bacteria</taxon>
        <taxon>Pseudomonadati</taxon>
        <taxon>Thermodesulfobacteriota</taxon>
        <taxon>Desulfobacteria</taxon>
        <taxon>Desulfobacterales</taxon>
        <taxon>Desulfobacteraceae</taxon>
        <taxon>Desulfotignum</taxon>
    </lineage>
</organism>
<dbReference type="PROSITE" id="PS51202">
    <property type="entry name" value="RCK_C"/>
    <property type="match status" value="1"/>
</dbReference>
<dbReference type="RefSeq" id="WP_006968641.1">
    <property type="nucleotide sequence ID" value="NZ_APJX01000016.1"/>
</dbReference>
<dbReference type="InterPro" id="IPR036721">
    <property type="entry name" value="RCK_C_sf"/>
</dbReference>
<dbReference type="PATRIC" id="fig|1286635.3.peg.4687"/>
<name>S0FZK5_9BACT</name>
<keyword evidence="6 7" id="KW-0472">Membrane</keyword>
<feature type="transmembrane region" description="Helical" evidence="7">
    <location>
        <begin position="152"/>
        <end position="173"/>
    </location>
</feature>
<dbReference type="GO" id="GO:0008324">
    <property type="term" value="F:monoatomic cation transmembrane transporter activity"/>
    <property type="evidence" value="ECO:0007669"/>
    <property type="project" value="InterPro"/>
</dbReference>
<dbReference type="Pfam" id="PF03600">
    <property type="entry name" value="CitMHS"/>
    <property type="match status" value="1"/>
</dbReference>
<feature type="transmembrane region" description="Helical" evidence="7">
    <location>
        <begin position="562"/>
        <end position="579"/>
    </location>
</feature>
<keyword evidence="10" id="KW-1185">Reference proteome</keyword>
<evidence type="ECO:0000256" key="2">
    <source>
        <dbReference type="ARBA" id="ARBA00022448"/>
    </source>
</evidence>
<dbReference type="Gene3D" id="3.30.70.1450">
    <property type="entry name" value="Regulator of K+ conductance, C-terminal domain"/>
    <property type="match status" value="2"/>
</dbReference>
<feature type="transmembrane region" description="Helical" evidence="7">
    <location>
        <begin position="599"/>
        <end position="622"/>
    </location>
</feature>
<dbReference type="PANTHER" id="PTHR43652">
    <property type="entry name" value="BASIC AMINO ACID ANTIPORTER YFCC-RELATED"/>
    <property type="match status" value="1"/>
</dbReference>
<feature type="transmembrane region" description="Helical" evidence="7">
    <location>
        <begin position="479"/>
        <end position="497"/>
    </location>
</feature>
<protein>
    <submittedName>
        <fullName evidence="9">Citrate transporter</fullName>
    </submittedName>
</protein>
<evidence type="ECO:0000256" key="6">
    <source>
        <dbReference type="ARBA" id="ARBA00023136"/>
    </source>
</evidence>
<feature type="domain" description="RCK C-terminal" evidence="8">
    <location>
        <begin position="332"/>
        <end position="416"/>
    </location>
</feature>
<dbReference type="SUPFAM" id="SSF116726">
    <property type="entry name" value="TrkA C-terminal domain-like"/>
    <property type="match status" value="2"/>
</dbReference>
<evidence type="ECO:0000256" key="3">
    <source>
        <dbReference type="ARBA" id="ARBA00022692"/>
    </source>
</evidence>
<feature type="transmembrane region" description="Helical" evidence="7">
    <location>
        <begin position="20"/>
        <end position="49"/>
    </location>
</feature>
<dbReference type="InterPro" id="IPR051679">
    <property type="entry name" value="DASS-Related_Transporters"/>
</dbReference>
<dbReference type="GO" id="GO:0005886">
    <property type="term" value="C:plasma membrane"/>
    <property type="evidence" value="ECO:0007669"/>
    <property type="project" value="TreeGrafter"/>
</dbReference>
<evidence type="ECO:0000313" key="10">
    <source>
        <dbReference type="Proteomes" id="UP000014216"/>
    </source>
</evidence>
<dbReference type="InterPro" id="IPR006037">
    <property type="entry name" value="RCK_C"/>
</dbReference>
<dbReference type="EMBL" id="APJX01000016">
    <property type="protein sequence ID" value="EMS77397.1"/>
    <property type="molecule type" value="Genomic_DNA"/>
</dbReference>
<evidence type="ECO:0000256" key="1">
    <source>
        <dbReference type="ARBA" id="ARBA00004141"/>
    </source>
</evidence>
<comment type="subcellular location">
    <subcellularLocation>
        <location evidence="1">Membrane</location>
        <topology evidence="1">Multi-pass membrane protein</topology>
    </subcellularLocation>
</comment>
<evidence type="ECO:0000256" key="4">
    <source>
        <dbReference type="ARBA" id="ARBA00022737"/>
    </source>
</evidence>
<keyword evidence="2" id="KW-0813">Transport</keyword>
<evidence type="ECO:0000259" key="8">
    <source>
        <dbReference type="PROSITE" id="PS51202"/>
    </source>
</evidence>
<dbReference type="InterPro" id="IPR004680">
    <property type="entry name" value="Cit_transptr-like_dom"/>
</dbReference>
<comment type="caution">
    <text evidence="9">The sequence shown here is derived from an EMBL/GenBank/DDBJ whole genome shotgun (WGS) entry which is preliminary data.</text>
</comment>
<accession>S0FZK5</accession>
<feature type="transmembrane region" description="Helical" evidence="7">
    <location>
        <begin position="517"/>
        <end position="550"/>
    </location>
</feature>
<proteinExistence type="predicted"/>
<dbReference type="Proteomes" id="UP000014216">
    <property type="component" value="Unassembled WGS sequence"/>
</dbReference>
<keyword evidence="5 7" id="KW-1133">Transmembrane helix</keyword>